<dbReference type="EMBL" id="CP017634">
    <property type="protein sequence ID" value="ATW27554.1"/>
    <property type="molecule type" value="Genomic_DNA"/>
</dbReference>
<feature type="transmembrane region" description="Helical" evidence="2">
    <location>
        <begin position="17"/>
        <end position="35"/>
    </location>
</feature>
<feature type="compositionally biased region" description="Basic and acidic residues" evidence="1">
    <location>
        <begin position="89"/>
        <end position="99"/>
    </location>
</feature>
<sequence>MVEWVREGKKYAQKVKLLLLSLVLGIAVLGIFFTYQSQGIKNPGPGDKPVQTIKPGEIIKTAVQPTVKAEAKENPEKATEQKNAVDTGTEEKSVPRKTTDLASRATPVKQEHTAGTESNEKTSASQEKVETKPEQSQSLPTAEKAATDPEQNQPAPASQATPSQAPAPQTSNDDTTLNSYVLDVIDTYAGGYYPYLLNDDYANYNGVTENLYYQGKVLLKADPGGSKASFCSGITFEVFFKAMQNRNIELGLSPDDFNGMSFDQLFDFALTWYAATGNKETSNVSIAVEKYGIGKRITDLEDARAGDFIDVSRENYTGHTAVFLNWLRDQNGRIIGFKYWSSQESTKGISYKEEYFNVTDSNGRKYGTVMRDTVNIARVSAVGDYQ</sequence>
<keyword evidence="2" id="KW-0472">Membrane</keyword>
<feature type="compositionally biased region" description="Basic and acidic residues" evidence="1">
    <location>
        <begin position="69"/>
        <end position="80"/>
    </location>
</feature>
<organism evidence="3 4">
    <name type="scientific">Formimonas warabiya</name>
    <dbReference type="NCBI Taxonomy" id="1761012"/>
    <lineage>
        <taxon>Bacteria</taxon>
        <taxon>Bacillati</taxon>
        <taxon>Bacillota</taxon>
        <taxon>Clostridia</taxon>
        <taxon>Eubacteriales</taxon>
        <taxon>Peptococcaceae</taxon>
        <taxon>Candidatus Formimonas</taxon>
    </lineage>
</organism>
<protein>
    <submittedName>
        <fullName evidence="3">Uncharacterized protein</fullName>
    </submittedName>
</protein>
<proteinExistence type="predicted"/>
<dbReference type="OrthoDB" id="284838at2"/>
<feature type="compositionally biased region" description="Low complexity" evidence="1">
    <location>
        <begin position="153"/>
        <end position="171"/>
    </location>
</feature>
<evidence type="ECO:0000313" key="4">
    <source>
        <dbReference type="Proteomes" id="UP000323521"/>
    </source>
</evidence>
<evidence type="ECO:0000256" key="2">
    <source>
        <dbReference type="SAM" id="Phobius"/>
    </source>
</evidence>
<keyword evidence="4" id="KW-1185">Reference proteome</keyword>
<reference evidence="3 4" key="1">
    <citation type="submission" date="2016-10" db="EMBL/GenBank/DDBJ databases">
        <title>Complete Genome Sequence of Peptococcaceae strain DCMF.</title>
        <authorList>
            <person name="Edwards R.J."/>
            <person name="Holland S.I."/>
            <person name="Deshpande N.P."/>
            <person name="Wong Y.K."/>
            <person name="Ertan H."/>
            <person name="Manefield M."/>
            <person name="Russell T.L."/>
            <person name="Lee M.J."/>
        </authorList>
    </citation>
    <scope>NUCLEOTIDE SEQUENCE [LARGE SCALE GENOMIC DNA]</scope>
    <source>
        <strain evidence="3 4">DCMF</strain>
    </source>
</reference>
<dbReference type="AlphaFoldDB" id="A0A3G1KYI9"/>
<feature type="region of interest" description="Disordered" evidence="1">
    <location>
        <begin position="57"/>
        <end position="175"/>
    </location>
</feature>
<keyword evidence="2" id="KW-0812">Transmembrane</keyword>
<dbReference type="KEGG" id="fwa:DCMF_24850"/>
<accession>A0A3G1KYI9</accession>
<dbReference type="Gene3D" id="3.90.1720.10">
    <property type="entry name" value="endopeptidase domain like (from Nostoc punctiforme)"/>
    <property type="match status" value="1"/>
</dbReference>
<evidence type="ECO:0000313" key="3">
    <source>
        <dbReference type="EMBL" id="ATW27554.1"/>
    </source>
</evidence>
<gene>
    <name evidence="3" type="ORF">DCMF_24850</name>
</gene>
<dbReference type="Proteomes" id="UP000323521">
    <property type="component" value="Chromosome"/>
</dbReference>
<feature type="compositionally biased region" description="Basic and acidic residues" evidence="1">
    <location>
        <begin position="109"/>
        <end position="120"/>
    </location>
</feature>
<evidence type="ECO:0000256" key="1">
    <source>
        <dbReference type="SAM" id="MobiDB-lite"/>
    </source>
</evidence>
<keyword evidence="2" id="KW-1133">Transmembrane helix</keyword>
<name>A0A3G1KYI9_FORW1</name>